<dbReference type="PANTHER" id="PTHR32552:SF82">
    <property type="entry name" value="FCUA PROTEIN"/>
    <property type="match status" value="1"/>
</dbReference>
<dbReference type="GO" id="GO:0015891">
    <property type="term" value="P:siderophore transport"/>
    <property type="evidence" value="ECO:0007669"/>
    <property type="project" value="InterPro"/>
</dbReference>
<evidence type="ECO:0000256" key="4">
    <source>
        <dbReference type="ARBA" id="ARBA00022452"/>
    </source>
</evidence>
<feature type="signal peptide" evidence="18">
    <location>
        <begin position="1"/>
        <end position="28"/>
    </location>
</feature>
<dbReference type="GO" id="GO:0009279">
    <property type="term" value="C:cell outer membrane"/>
    <property type="evidence" value="ECO:0007669"/>
    <property type="project" value="UniProtKB-SubCell"/>
</dbReference>
<evidence type="ECO:0000256" key="12">
    <source>
        <dbReference type="ARBA" id="ARBA00023170"/>
    </source>
</evidence>
<dbReference type="Gene3D" id="2.40.170.20">
    <property type="entry name" value="TonB-dependent receptor, beta-barrel domain"/>
    <property type="match status" value="1"/>
</dbReference>
<evidence type="ECO:0000256" key="13">
    <source>
        <dbReference type="ARBA" id="ARBA00023237"/>
    </source>
</evidence>
<keyword evidence="11 14" id="KW-0472">Membrane</keyword>
<dbReference type="InterPro" id="IPR036942">
    <property type="entry name" value="Beta-barrel_TonB_sf"/>
</dbReference>
<reference evidence="21 22" key="1">
    <citation type="submission" date="2020-04" db="EMBL/GenBank/DDBJ databases">
        <title>Description of novel Gluconacetobacter.</title>
        <authorList>
            <person name="Sombolestani A."/>
        </authorList>
    </citation>
    <scope>NUCLEOTIDE SEQUENCE [LARGE SCALE GENOMIC DNA]</scope>
    <source>
        <strain evidence="21 22">LMG 7603</strain>
    </source>
</reference>
<feature type="region of interest" description="Disordered" evidence="17">
    <location>
        <begin position="27"/>
        <end position="61"/>
    </location>
</feature>
<keyword evidence="7 18" id="KW-0732">Signal</keyword>
<keyword evidence="6 14" id="KW-0812">Transmembrane</keyword>
<evidence type="ECO:0000256" key="18">
    <source>
        <dbReference type="SAM" id="SignalP"/>
    </source>
</evidence>
<feature type="domain" description="TonB-dependent receptor-like beta-barrel" evidence="19">
    <location>
        <begin position="280"/>
        <end position="729"/>
    </location>
</feature>
<dbReference type="InterPro" id="IPR039426">
    <property type="entry name" value="TonB-dep_rcpt-like"/>
</dbReference>
<evidence type="ECO:0000256" key="9">
    <source>
        <dbReference type="ARBA" id="ARBA00023065"/>
    </source>
</evidence>
<keyword evidence="9" id="KW-0406">Ion transport</keyword>
<evidence type="ECO:0000256" key="5">
    <source>
        <dbReference type="ARBA" id="ARBA00022496"/>
    </source>
</evidence>
<keyword evidence="8" id="KW-0408">Iron</keyword>
<evidence type="ECO:0000256" key="1">
    <source>
        <dbReference type="ARBA" id="ARBA00004571"/>
    </source>
</evidence>
<feature type="short sequence motif" description="TonB C-terminal box" evidence="15">
    <location>
        <begin position="755"/>
        <end position="772"/>
    </location>
</feature>
<dbReference type="SUPFAM" id="SSF56935">
    <property type="entry name" value="Porins"/>
    <property type="match status" value="1"/>
</dbReference>
<dbReference type="PROSITE" id="PS01156">
    <property type="entry name" value="TONB_DEPENDENT_REC_2"/>
    <property type="match status" value="1"/>
</dbReference>
<evidence type="ECO:0000259" key="20">
    <source>
        <dbReference type="Pfam" id="PF07715"/>
    </source>
</evidence>
<evidence type="ECO:0000256" key="14">
    <source>
        <dbReference type="PROSITE-ProRule" id="PRU01360"/>
    </source>
</evidence>
<dbReference type="InterPro" id="IPR037066">
    <property type="entry name" value="Plug_dom_sf"/>
</dbReference>
<protein>
    <submittedName>
        <fullName evidence="21">TonB-dependent receptor</fullName>
    </submittedName>
</protein>
<organism evidence="21 22">
    <name type="scientific">Gluconacetobacter diazotrophicus</name>
    <name type="common">Acetobacter diazotrophicus</name>
    <dbReference type="NCBI Taxonomy" id="33996"/>
    <lineage>
        <taxon>Bacteria</taxon>
        <taxon>Pseudomonadati</taxon>
        <taxon>Pseudomonadota</taxon>
        <taxon>Alphaproteobacteria</taxon>
        <taxon>Acetobacterales</taxon>
        <taxon>Acetobacteraceae</taxon>
        <taxon>Gluconacetobacter</taxon>
    </lineage>
</organism>
<evidence type="ECO:0000256" key="10">
    <source>
        <dbReference type="ARBA" id="ARBA00023077"/>
    </source>
</evidence>
<keyword evidence="12 21" id="KW-0675">Receptor</keyword>
<evidence type="ECO:0000256" key="8">
    <source>
        <dbReference type="ARBA" id="ARBA00023004"/>
    </source>
</evidence>
<evidence type="ECO:0000256" key="15">
    <source>
        <dbReference type="PROSITE-ProRule" id="PRU10144"/>
    </source>
</evidence>
<evidence type="ECO:0000256" key="16">
    <source>
        <dbReference type="RuleBase" id="RU003357"/>
    </source>
</evidence>
<dbReference type="EMBL" id="JABEQG010000028">
    <property type="protein sequence ID" value="MBB2157297.1"/>
    <property type="molecule type" value="Genomic_DNA"/>
</dbReference>
<dbReference type="CDD" id="cd01347">
    <property type="entry name" value="ligand_gated_channel"/>
    <property type="match status" value="1"/>
</dbReference>
<dbReference type="InterPro" id="IPR000531">
    <property type="entry name" value="Beta-barrel_TonB"/>
</dbReference>
<evidence type="ECO:0000256" key="3">
    <source>
        <dbReference type="ARBA" id="ARBA00022448"/>
    </source>
</evidence>
<dbReference type="InterPro" id="IPR010917">
    <property type="entry name" value="TonB_rcpt_CS"/>
</dbReference>
<dbReference type="GO" id="GO:0015344">
    <property type="term" value="F:siderophore uptake transmembrane transporter activity"/>
    <property type="evidence" value="ECO:0007669"/>
    <property type="project" value="TreeGrafter"/>
</dbReference>
<dbReference type="InterPro" id="IPR010105">
    <property type="entry name" value="TonB_sidphr_rcpt"/>
</dbReference>
<evidence type="ECO:0000256" key="17">
    <source>
        <dbReference type="SAM" id="MobiDB-lite"/>
    </source>
</evidence>
<name>A0A7W4I6T9_GLUDI</name>
<dbReference type="PANTHER" id="PTHR32552">
    <property type="entry name" value="FERRICHROME IRON RECEPTOR-RELATED"/>
    <property type="match status" value="1"/>
</dbReference>
<dbReference type="PROSITE" id="PS52016">
    <property type="entry name" value="TONB_DEPENDENT_REC_3"/>
    <property type="match status" value="1"/>
</dbReference>
<dbReference type="NCBIfam" id="TIGR01783">
    <property type="entry name" value="TonB-siderophor"/>
    <property type="match status" value="1"/>
</dbReference>
<dbReference type="Gene3D" id="2.170.130.10">
    <property type="entry name" value="TonB-dependent receptor, plug domain"/>
    <property type="match status" value="1"/>
</dbReference>
<feature type="domain" description="TonB-dependent receptor plug" evidence="20">
    <location>
        <begin position="98"/>
        <end position="196"/>
    </location>
</feature>
<gene>
    <name evidence="21" type="ORF">HLH33_13410</name>
</gene>
<proteinExistence type="inferred from homology"/>
<keyword evidence="13 14" id="KW-0998">Cell outer membrane</keyword>
<dbReference type="InterPro" id="IPR012910">
    <property type="entry name" value="Plug_dom"/>
</dbReference>
<comment type="subcellular location">
    <subcellularLocation>
        <location evidence="1 14">Cell outer membrane</location>
        <topology evidence="1 14">Multi-pass membrane protein</topology>
    </subcellularLocation>
</comment>
<dbReference type="Proteomes" id="UP000550787">
    <property type="component" value="Unassembled WGS sequence"/>
</dbReference>
<keyword evidence="4 14" id="KW-1134">Transmembrane beta strand</keyword>
<dbReference type="AlphaFoldDB" id="A0A7W4I6T9"/>
<evidence type="ECO:0000256" key="11">
    <source>
        <dbReference type="ARBA" id="ARBA00023136"/>
    </source>
</evidence>
<feature type="compositionally biased region" description="Low complexity" evidence="17">
    <location>
        <begin position="48"/>
        <end position="61"/>
    </location>
</feature>
<evidence type="ECO:0000256" key="2">
    <source>
        <dbReference type="ARBA" id="ARBA00009810"/>
    </source>
</evidence>
<evidence type="ECO:0000256" key="7">
    <source>
        <dbReference type="ARBA" id="ARBA00022729"/>
    </source>
</evidence>
<dbReference type="Pfam" id="PF00593">
    <property type="entry name" value="TonB_dep_Rec_b-barrel"/>
    <property type="match status" value="1"/>
</dbReference>
<dbReference type="Pfam" id="PF07715">
    <property type="entry name" value="Plug"/>
    <property type="match status" value="1"/>
</dbReference>
<evidence type="ECO:0000259" key="19">
    <source>
        <dbReference type="Pfam" id="PF00593"/>
    </source>
</evidence>
<evidence type="ECO:0000256" key="6">
    <source>
        <dbReference type="ARBA" id="ARBA00022692"/>
    </source>
</evidence>
<dbReference type="GO" id="GO:0038023">
    <property type="term" value="F:signaling receptor activity"/>
    <property type="evidence" value="ECO:0007669"/>
    <property type="project" value="InterPro"/>
</dbReference>
<comment type="caution">
    <text evidence="21">The sequence shown here is derived from an EMBL/GenBank/DDBJ whole genome shotgun (WGS) entry which is preliminary data.</text>
</comment>
<keyword evidence="5" id="KW-0410">Iron transport</keyword>
<evidence type="ECO:0000313" key="22">
    <source>
        <dbReference type="Proteomes" id="UP000550787"/>
    </source>
</evidence>
<feature type="compositionally biased region" description="Polar residues" evidence="17">
    <location>
        <begin position="27"/>
        <end position="36"/>
    </location>
</feature>
<keyword evidence="10 16" id="KW-0798">TonB box</keyword>
<dbReference type="RefSeq" id="WP_012552989.1">
    <property type="nucleotide sequence ID" value="NZ_JABEQG010000028.1"/>
</dbReference>
<feature type="chain" id="PRO_5041142841" evidence="18">
    <location>
        <begin position="29"/>
        <end position="772"/>
    </location>
</feature>
<evidence type="ECO:0000313" key="21">
    <source>
        <dbReference type="EMBL" id="MBB2157297.1"/>
    </source>
</evidence>
<keyword evidence="3 14" id="KW-0813">Transport</keyword>
<comment type="similarity">
    <text evidence="2 14 16">Belongs to the TonB-dependent receptor family.</text>
</comment>
<sequence>MSRKDRKGGQPFTMAGVGLVLLSSVSQAAESKSTTKPRPVLSGPQQHASAPKSKPAAPATPVPTAQHILVTGRTVSGATADYNKKTAYLGPLGNRSILDTPMSIQSVPHDVMVNQQTRNLNDLMGYMSSVQLEVRGDPNTSRPQSRGFEADVIANTRLDGLNIVSTTPYAAEMFEDVQVLNGVAGALYGAQNPAGTFAFSTKRPTDTPINRLTVGVDSIGTLMENADVSGRIGKNKWFGYRINLLHGDGTTYVQNSWMRRNLVSADFDIHFDPDTVLELDASHYTYVQRGTTPGFNLAYNATSLPPAPDLSKPNLGQDYAGYNMETNLFMAKIKHTINRDWSFTLGGNYEDSIRQVFSNTNTLTTGPVGEYTQTIAAAVTANDFRSGANLAYVNGHFHTGFITHDIVAGTNGYMMGNYNPTQGETIALGKSNMYSPSVLSGSQPYYHGRYESAYIRNQAMILGDTLHLDRHWSIVGTLTWNWLSQDNRSTKSRTVKDGNTTYSYTTPLGWTSKHIDGAFSPMASLVYKPAENQTAYFTYGRAIQAGVQAPASAANANQMTQPFRSEEYEVGYKISYQKMLFSVAGFRMNRPYAYQDANGYFGTFGMQTNYGVEVQAQGRITPDLSVLAGMTWLDAELGGTGNAATNNKEVVGAPPVQANILLDYRLPIPHGAFASGLAVNANVHYTGRRAATITNSAYADAYATLDLGIRYPFFAAHHPWAARFGVTNVANTQYWSSLYPASNNGSLNNDTGASSIYAGLPRMFHFTLEADF</sequence>
<accession>A0A7W4I6T9</accession>